<evidence type="ECO:0000313" key="2">
    <source>
        <dbReference type="WBParaSite" id="JU765_v2.g19668.t1"/>
    </source>
</evidence>
<proteinExistence type="predicted"/>
<name>A0AC34QVJ9_9BILA</name>
<evidence type="ECO:0000313" key="1">
    <source>
        <dbReference type="Proteomes" id="UP000887576"/>
    </source>
</evidence>
<accession>A0AC34QVJ9</accession>
<reference evidence="2" key="1">
    <citation type="submission" date="2022-11" db="UniProtKB">
        <authorList>
            <consortium name="WormBaseParasite"/>
        </authorList>
    </citation>
    <scope>IDENTIFICATION</scope>
</reference>
<protein>
    <submittedName>
        <fullName evidence="2">Notch</fullName>
    </submittedName>
</protein>
<dbReference type="WBParaSite" id="JU765_v2.g19668.t1">
    <property type="protein sequence ID" value="JU765_v2.g19668.t1"/>
    <property type="gene ID" value="JU765_v2.g19668"/>
</dbReference>
<sequence>MDWFLIPINNKKSSWLFILALFLLFVNVSSGKLDDCATDADCFGQAKCVFANDLLGNLKKSCRCGKDADGPQCQYRRCRGENPCFHGGYCELIENGYKCHCSPGFTGNNCEFTVPTPCSNNSCVNGNCRAISKHASVCDCFYGFTGEKCNVVDKCDPTLCSGHGICINSADSVSCTCDSGWTGSRCEIDVDECRSNPCVNGFCKNILGSFSCQCKPGFVGERCEKKDRKCHENPCQNGGQCITKYNNRKQYVCECAPGFTGDLCQERTNFCNPVYDNKAGRNVSKCNNGGMCVNTVNGHSCICSFGYTGPNCTEDVNECSLFGAGICKNGGTCVNLYGTFECACVIGFKGKYCEIDEDDCAENQCYPGSKCIDKVRRYECECAEDRVGLYCNYENPCFGEKNKCKHGQCYSDINGNFSCICDKGFTGEFCDEDIDECEDNRCYKGKCINTPGSYLCECSLGWEGENCDVATKECEPNPCINGGTCIDKLASFECVCMPDWTGKRCEIQRKFSPTCTNVCLHDGICQKNLEGKESCVCQNKFSGKSCENRRADPCAVDHCRNRGQCVPTNDYRSFVCECQKGYSGFYCEKPINSCDENPCNNGKCLTTADGLKCECKPGFTGVNCEIDIDDCRGNPCGPGICIDGVNSYTCQCPAKFTGKNCETVVESPCQLGPCLNNGTCKEVDLIGHYSCTCLDGFGGTRCQNDLRNCSEKCQNGGLCIENKCQCPDGFDGHFCEKDMDSCSNLSKPCQNGAVCKNLPNDFICDCRYGFGGRYCEDQVEVNKFESKEKTEKDFCQQRNCSNFVGNGFCDQSCNFEGCDFDGGDCSSSLKPYKNCPYETYCKHAFNDGVCDEICNNQDCLFDGADCKAKIQQECPDLRFCAKHWSDGVCNLQCNMEVCGWDGGDCVDKEKILKQSLILYLETNVDTFITEKESEFLMKLSEIIRSVVRYQLDENDKPMIYEWSNRNGKGKQIELPEKTRKDGKMIAKRAVEDDKVGLMMYLLIDVSVCINVPLISEHFGVTITTPSLNHCFDSTEAVANMVAVQNAKNVFDSFGVRVYEARVAERDFDESRKGLPLIFWVIIGAAVLVAVIWGVVNFTNGRKRTIFTTGTFNPPTEQQLGKQGFFGNYHHQYNPLSKAETLSGFTSVASSNRNSTRSNVEIEPPMKRMKEEKKFNILHQLASEAEPISDEELEKYKNSVTAVDPEDRTCIHWAVESISDKPEDVIISDIKKLINYGCDVNARDSEGATAVHLAVRKLRIEVALFLLSLPEVECDVADQNGRTPLFDAVCANCYPIVEKILEKENIDVNCVAYINDTPLIRCARLGDHALPIVEKLLNYPGIDVNKVGNSMDPDFKGKTALHEAASCNSVQIMNALIKRKANITAPDVFQRTPLFCAVESNQIEAVRLLMHKSKDTAMTTNDQDISPLQKAYELKFGEMVKLLQENTHGPYACPILAQPQIPVDCFRKIESVAPSNSVRAKRKARNRDMTNSYPTYEPSHLTMMPQIPQPPPSNYYVQSSPPNYPNPPHQSQSPQENSDSAYGTPSPNETVLSTNNSTHSSYDSSSFASTPGSHESYLQNFVYAENTTASNSTLVPSHSMQQLNFPQLDYSHPQNYQMQMPNNFYSQQHYQMPMQQHCNQQMFPTQFHPPIFPDQLYYQRTFNYPPNPNLTASAHSIHQ</sequence>
<dbReference type="Proteomes" id="UP000887576">
    <property type="component" value="Unplaced"/>
</dbReference>
<organism evidence="1 2">
    <name type="scientific">Panagrolaimus sp. JU765</name>
    <dbReference type="NCBI Taxonomy" id="591449"/>
    <lineage>
        <taxon>Eukaryota</taxon>
        <taxon>Metazoa</taxon>
        <taxon>Ecdysozoa</taxon>
        <taxon>Nematoda</taxon>
        <taxon>Chromadorea</taxon>
        <taxon>Rhabditida</taxon>
        <taxon>Tylenchina</taxon>
        <taxon>Panagrolaimomorpha</taxon>
        <taxon>Panagrolaimoidea</taxon>
        <taxon>Panagrolaimidae</taxon>
        <taxon>Panagrolaimus</taxon>
    </lineage>
</organism>